<sequence>MAILPRINNSKRGLLPRLRSSIILLRFSSNKAKGAVKDKLSTQMSIDYSACLGSIGNSRWKKLDASRLGITGSMISRSSWTVLNLLKSGGFESYLVGGCVRDLLLNRIPKDFDVITTANLTQIKKQFRRAAVVGRHFPICMVPIKGSVIEVSSFETVARTHTEEREIFLSSLMPKGCNEKDLILFKNSLQRDFTINSLFYDPFARKIYDYANGLADLKSMKLQTLIPAQLSFKEDPGRILRALRIAARLGLSLSREITSAIQTFYLLVKDLNKFKIMMEMNYMLSYGAAKPSLSLLWKFKLLDFLLPLHAAYLDQQAIKQDAQASSMLMKLFFHLDKLVACDRPSACTAWIGLLAIHLALVNNPQDALVVWALASVLYHGVWEKGVEFAKEQAKRNVYFSPEIRKSSVYKSDEEIVRAVSQLASLVVDSITDLVNENILLQSVSRYPSASRFGLVFIPSKTGKDVAQLFKVLIRNVDSYRSEKKDFEINYDLFRRGHPSEIRFVLGKVILETMSSGIIEKEEVLDAKTCEVKTEEDSDEPRNLSLPDPLNSQLVETNRDKRCASSSNPRPEKKKIKKHKFVQSESIPDQRTSLEKQELFEMHKDEETARKIPKLSKSNPRPEKMEIKKHKLVQSGSIPDRTSLEKHESFQMHKDEETARNIPKSSKSNPRPEKKEIKKHKLVQSESIPDQTTSLEKHDLFEIHKDEETARMTAKLSKLFK</sequence>
<evidence type="ECO:0008006" key="10">
    <source>
        <dbReference type="Google" id="ProtNLM"/>
    </source>
</evidence>
<dbReference type="InterPro" id="IPR043519">
    <property type="entry name" value="NT_sf"/>
</dbReference>
<feature type="domain" description="Poly A polymerase head" evidence="6">
    <location>
        <begin position="94"/>
        <end position="222"/>
    </location>
</feature>
<reference evidence="8" key="1">
    <citation type="submission" date="2023-10" db="EMBL/GenBank/DDBJ databases">
        <title>Chromosome-level genome of the transformable northern wattle, Acacia crassicarpa.</title>
        <authorList>
            <person name="Massaro I."/>
            <person name="Sinha N.R."/>
            <person name="Poethig S."/>
            <person name="Leichty A.R."/>
        </authorList>
    </citation>
    <scope>NUCLEOTIDE SEQUENCE</scope>
    <source>
        <strain evidence="8">Acra3RX</strain>
        <tissue evidence="8">Leaf</tissue>
    </source>
</reference>
<keyword evidence="3" id="KW-0547">Nucleotide-binding</keyword>
<keyword evidence="4" id="KW-0694">RNA-binding</keyword>
<comment type="similarity">
    <text evidence="1 4">Belongs to the tRNA nucleotidyltransferase/poly(A) polymerase family.</text>
</comment>
<feature type="compositionally biased region" description="Basic and acidic residues" evidence="5">
    <location>
        <begin position="591"/>
        <end position="609"/>
    </location>
</feature>
<dbReference type="Gene3D" id="3.30.460.10">
    <property type="entry name" value="Beta Polymerase, domain 2"/>
    <property type="match status" value="1"/>
</dbReference>
<evidence type="ECO:0000256" key="3">
    <source>
        <dbReference type="ARBA" id="ARBA00022741"/>
    </source>
</evidence>
<evidence type="ECO:0000256" key="2">
    <source>
        <dbReference type="ARBA" id="ARBA00022679"/>
    </source>
</evidence>
<evidence type="ECO:0000256" key="4">
    <source>
        <dbReference type="RuleBase" id="RU003953"/>
    </source>
</evidence>
<feature type="compositionally biased region" description="Basic and acidic residues" evidence="5">
    <location>
        <begin position="641"/>
        <end position="658"/>
    </location>
</feature>
<dbReference type="SUPFAM" id="SSF81301">
    <property type="entry name" value="Nucleotidyltransferase"/>
    <property type="match status" value="1"/>
</dbReference>
<organism evidence="8 9">
    <name type="scientific">Acacia crassicarpa</name>
    <name type="common">northern wattle</name>
    <dbReference type="NCBI Taxonomy" id="499986"/>
    <lineage>
        <taxon>Eukaryota</taxon>
        <taxon>Viridiplantae</taxon>
        <taxon>Streptophyta</taxon>
        <taxon>Embryophyta</taxon>
        <taxon>Tracheophyta</taxon>
        <taxon>Spermatophyta</taxon>
        <taxon>Magnoliopsida</taxon>
        <taxon>eudicotyledons</taxon>
        <taxon>Gunneridae</taxon>
        <taxon>Pentapetalae</taxon>
        <taxon>rosids</taxon>
        <taxon>fabids</taxon>
        <taxon>Fabales</taxon>
        <taxon>Fabaceae</taxon>
        <taxon>Caesalpinioideae</taxon>
        <taxon>mimosoid clade</taxon>
        <taxon>Acacieae</taxon>
        <taxon>Acacia</taxon>
    </lineage>
</organism>
<dbReference type="GO" id="GO:0016779">
    <property type="term" value="F:nucleotidyltransferase activity"/>
    <property type="evidence" value="ECO:0007669"/>
    <property type="project" value="InterPro"/>
</dbReference>
<evidence type="ECO:0000256" key="5">
    <source>
        <dbReference type="SAM" id="MobiDB-lite"/>
    </source>
</evidence>
<evidence type="ECO:0000313" key="9">
    <source>
        <dbReference type="Proteomes" id="UP001293593"/>
    </source>
</evidence>
<dbReference type="CDD" id="cd05398">
    <property type="entry name" value="NT_ClassII-CCAase"/>
    <property type="match status" value="1"/>
</dbReference>
<dbReference type="Pfam" id="PF01743">
    <property type="entry name" value="PolyA_pol"/>
    <property type="match status" value="1"/>
</dbReference>
<dbReference type="AlphaFoldDB" id="A0AAE1J0T2"/>
<evidence type="ECO:0000313" key="8">
    <source>
        <dbReference type="EMBL" id="KAK4261672.1"/>
    </source>
</evidence>
<feature type="region of interest" description="Disordered" evidence="5">
    <location>
        <begin position="532"/>
        <end position="694"/>
    </location>
</feature>
<feature type="compositionally biased region" description="Polar residues" evidence="5">
    <location>
        <begin position="683"/>
        <end position="693"/>
    </location>
</feature>
<dbReference type="GO" id="GO:0003723">
    <property type="term" value="F:RNA binding"/>
    <property type="evidence" value="ECO:0007669"/>
    <property type="project" value="UniProtKB-KW"/>
</dbReference>
<feature type="compositionally biased region" description="Basic residues" evidence="5">
    <location>
        <begin position="571"/>
        <end position="580"/>
    </location>
</feature>
<feature type="domain" description="tRNA nucleotidyltransferase/poly(A) polymerase RNA and SrmB- binding" evidence="7">
    <location>
        <begin position="250"/>
        <end position="312"/>
    </location>
</feature>
<evidence type="ECO:0000259" key="7">
    <source>
        <dbReference type="Pfam" id="PF12627"/>
    </source>
</evidence>
<comment type="caution">
    <text evidence="8">The sequence shown here is derived from an EMBL/GenBank/DDBJ whole genome shotgun (WGS) entry which is preliminary data.</text>
</comment>
<dbReference type="GO" id="GO:0000166">
    <property type="term" value="F:nucleotide binding"/>
    <property type="evidence" value="ECO:0007669"/>
    <property type="project" value="UniProtKB-KW"/>
</dbReference>
<dbReference type="Gene3D" id="1.10.3090.10">
    <property type="entry name" value="cca-adding enzyme, domain 2"/>
    <property type="match status" value="1"/>
</dbReference>
<dbReference type="PANTHER" id="PTHR43051:SF1">
    <property type="entry name" value="POLYNUCLEOTIDE ADENYLYLTRANSFERASE FAMILY PROTEIN"/>
    <property type="match status" value="1"/>
</dbReference>
<dbReference type="PANTHER" id="PTHR43051">
    <property type="entry name" value="POLYNUCLEOTIDE ADENYLYLTRANSFERASE FAMILY PROTEIN"/>
    <property type="match status" value="1"/>
</dbReference>
<name>A0AAE1J0T2_9FABA</name>
<dbReference type="InterPro" id="IPR002646">
    <property type="entry name" value="PolA_pol_head_dom"/>
</dbReference>
<proteinExistence type="inferred from homology"/>
<dbReference type="EMBL" id="JAWXYG010000010">
    <property type="protein sequence ID" value="KAK4261672.1"/>
    <property type="molecule type" value="Genomic_DNA"/>
</dbReference>
<evidence type="ECO:0000256" key="1">
    <source>
        <dbReference type="ARBA" id="ARBA00007265"/>
    </source>
</evidence>
<dbReference type="InterPro" id="IPR052191">
    <property type="entry name" value="tRNA_ntf/polyA_polymerase_I"/>
</dbReference>
<accession>A0AAE1J0T2</accession>
<keyword evidence="9" id="KW-1185">Reference proteome</keyword>
<gene>
    <name evidence="8" type="ORF">QN277_004635</name>
</gene>
<evidence type="ECO:0000259" key="6">
    <source>
        <dbReference type="Pfam" id="PF01743"/>
    </source>
</evidence>
<protein>
    <recommendedName>
        <fullName evidence="10">Poly(A) polymerase</fullName>
    </recommendedName>
</protein>
<dbReference type="InterPro" id="IPR032828">
    <property type="entry name" value="PolyA_RNA-bd"/>
</dbReference>
<dbReference type="Pfam" id="PF12627">
    <property type="entry name" value="PolyA_pol_RNAbd"/>
    <property type="match status" value="1"/>
</dbReference>
<dbReference type="SUPFAM" id="SSF81891">
    <property type="entry name" value="Poly A polymerase C-terminal region-like"/>
    <property type="match status" value="1"/>
</dbReference>
<keyword evidence="2 4" id="KW-0808">Transferase</keyword>
<dbReference type="GO" id="GO:0001680">
    <property type="term" value="P:tRNA 3'-terminal CCA addition"/>
    <property type="evidence" value="ECO:0007669"/>
    <property type="project" value="UniProtKB-ARBA"/>
</dbReference>
<dbReference type="Proteomes" id="UP001293593">
    <property type="component" value="Unassembled WGS sequence"/>
</dbReference>